<dbReference type="Proteomes" id="UP001627284">
    <property type="component" value="Unassembled WGS sequence"/>
</dbReference>
<keyword evidence="8" id="KW-0408">Iron</keyword>
<dbReference type="AlphaFoldDB" id="A0ABD2SQR1"/>
<evidence type="ECO:0000256" key="3">
    <source>
        <dbReference type="ARBA" id="ARBA00012313"/>
    </source>
</evidence>
<comment type="caution">
    <text evidence="12">The sequence shown here is derived from an EMBL/GenBank/DDBJ whole genome shotgun (WGS) entry which is preliminary data.</text>
</comment>
<keyword evidence="4" id="KW-0575">Peroxidase</keyword>
<dbReference type="InterPro" id="IPR000823">
    <property type="entry name" value="Peroxidase_pln"/>
</dbReference>
<dbReference type="Pfam" id="PF00141">
    <property type="entry name" value="peroxidase"/>
    <property type="match status" value="1"/>
</dbReference>
<comment type="catalytic activity">
    <reaction evidence="1">
        <text>2 a phenolic donor + H2O2 = 2 a phenolic radical donor + 2 H2O</text>
        <dbReference type="Rhea" id="RHEA:56136"/>
        <dbReference type="ChEBI" id="CHEBI:15377"/>
        <dbReference type="ChEBI" id="CHEBI:16240"/>
        <dbReference type="ChEBI" id="CHEBI:139520"/>
        <dbReference type="ChEBI" id="CHEBI:139521"/>
        <dbReference type="EC" id="1.11.1.7"/>
    </reaction>
</comment>
<dbReference type="EC" id="1.11.1.7" evidence="3"/>
<evidence type="ECO:0000256" key="7">
    <source>
        <dbReference type="ARBA" id="ARBA00023002"/>
    </source>
</evidence>
<dbReference type="InterPro" id="IPR002016">
    <property type="entry name" value="Haem_peroxidase"/>
</dbReference>
<comment type="cofactor">
    <cofactor evidence="9">
        <name>Ca(2+)</name>
        <dbReference type="ChEBI" id="CHEBI:29108"/>
    </cofactor>
    <text evidence="9">Binds 2 calcium ions per subunit.</text>
</comment>
<keyword evidence="6 9" id="KW-0479">Metal-binding</keyword>
<evidence type="ECO:0000256" key="2">
    <source>
        <dbReference type="ARBA" id="ARBA00001970"/>
    </source>
</evidence>
<dbReference type="Gene3D" id="1.10.520.10">
    <property type="match status" value="1"/>
</dbReference>
<evidence type="ECO:0000313" key="12">
    <source>
        <dbReference type="EMBL" id="KAL3346151.1"/>
    </source>
</evidence>
<sequence length="121" mass="13389">MLADRNENGTVEREAIPNMTLKGFNFIDTIKDEIEEECPGVVSCSDILVLATRDGIVLVDHIILCLQAEGTVGSHSLIRRWPSLEHIILGGLVVNLFVPGSVISRGQVYLIQQFLQIFLKS</sequence>
<evidence type="ECO:0000256" key="9">
    <source>
        <dbReference type="PIRSR" id="PIRSR600823-3"/>
    </source>
</evidence>
<comment type="cofactor">
    <cofactor evidence="2">
        <name>heme b</name>
        <dbReference type="ChEBI" id="CHEBI:60344"/>
    </cofactor>
</comment>
<name>A0ABD2SQR1_9SOLN</name>
<evidence type="ECO:0000256" key="1">
    <source>
        <dbReference type="ARBA" id="ARBA00000189"/>
    </source>
</evidence>
<evidence type="ECO:0000256" key="10">
    <source>
        <dbReference type="RuleBase" id="RU004241"/>
    </source>
</evidence>
<gene>
    <name evidence="12" type="ORF">AABB24_024877</name>
</gene>
<organism evidence="12 13">
    <name type="scientific">Solanum stoloniferum</name>
    <dbReference type="NCBI Taxonomy" id="62892"/>
    <lineage>
        <taxon>Eukaryota</taxon>
        <taxon>Viridiplantae</taxon>
        <taxon>Streptophyta</taxon>
        <taxon>Embryophyta</taxon>
        <taxon>Tracheophyta</taxon>
        <taxon>Spermatophyta</taxon>
        <taxon>Magnoliopsida</taxon>
        <taxon>eudicotyledons</taxon>
        <taxon>Gunneridae</taxon>
        <taxon>Pentapetalae</taxon>
        <taxon>asterids</taxon>
        <taxon>lamiids</taxon>
        <taxon>Solanales</taxon>
        <taxon>Solanaceae</taxon>
        <taxon>Solanoideae</taxon>
        <taxon>Solaneae</taxon>
        <taxon>Solanum</taxon>
    </lineage>
</organism>
<comment type="similarity">
    <text evidence="10">Belongs to the peroxidase family.</text>
</comment>
<dbReference type="PROSITE" id="PS50873">
    <property type="entry name" value="PEROXIDASE_4"/>
    <property type="match status" value="1"/>
</dbReference>
<dbReference type="SUPFAM" id="SSF48113">
    <property type="entry name" value="Heme-dependent peroxidases"/>
    <property type="match status" value="1"/>
</dbReference>
<dbReference type="EMBL" id="JBJKTR010000014">
    <property type="protein sequence ID" value="KAL3346151.1"/>
    <property type="molecule type" value="Genomic_DNA"/>
</dbReference>
<keyword evidence="13" id="KW-1185">Reference proteome</keyword>
<evidence type="ECO:0000256" key="5">
    <source>
        <dbReference type="ARBA" id="ARBA00022617"/>
    </source>
</evidence>
<feature type="domain" description="Plant heme peroxidase family profile" evidence="11">
    <location>
        <begin position="1"/>
        <end position="90"/>
    </location>
</feature>
<evidence type="ECO:0000256" key="6">
    <source>
        <dbReference type="ARBA" id="ARBA00022723"/>
    </source>
</evidence>
<proteinExistence type="inferred from homology"/>
<dbReference type="GO" id="GO:0046872">
    <property type="term" value="F:metal ion binding"/>
    <property type="evidence" value="ECO:0007669"/>
    <property type="project" value="UniProtKB-KW"/>
</dbReference>
<keyword evidence="9" id="KW-0106">Calcium</keyword>
<protein>
    <recommendedName>
        <fullName evidence="3">peroxidase</fullName>
        <ecNumber evidence="3">1.11.1.7</ecNumber>
    </recommendedName>
</protein>
<dbReference type="GO" id="GO:0140825">
    <property type="term" value="F:lactoperoxidase activity"/>
    <property type="evidence" value="ECO:0007669"/>
    <property type="project" value="UniProtKB-EC"/>
</dbReference>
<reference evidence="12 13" key="1">
    <citation type="submission" date="2024-05" db="EMBL/GenBank/DDBJ databases">
        <title>De novo assembly of an allotetraploid wild potato.</title>
        <authorList>
            <person name="Hosaka A.J."/>
        </authorList>
    </citation>
    <scope>NUCLEOTIDE SEQUENCE [LARGE SCALE GENOMIC DNA]</scope>
    <source>
        <tissue evidence="12">Young leaves</tissue>
    </source>
</reference>
<evidence type="ECO:0000313" key="13">
    <source>
        <dbReference type="Proteomes" id="UP001627284"/>
    </source>
</evidence>
<dbReference type="PRINTS" id="PR00461">
    <property type="entry name" value="PLPEROXIDASE"/>
</dbReference>
<accession>A0ABD2SQR1</accession>
<keyword evidence="7" id="KW-0560">Oxidoreductase</keyword>
<evidence type="ECO:0000256" key="8">
    <source>
        <dbReference type="ARBA" id="ARBA00023004"/>
    </source>
</evidence>
<evidence type="ECO:0000256" key="4">
    <source>
        <dbReference type="ARBA" id="ARBA00022559"/>
    </source>
</evidence>
<keyword evidence="5" id="KW-0349">Heme</keyword>
<dbReference type="InterPro" id="IPR010255">
    <property type="entry name" value="Haem_peroxidase_sf"/>
</dbReference>
<feature type="binding site" evidence="9">
    <location>
        <position position="12"/>
    </location>
    <ligand>
        <name>Ca(2+)</name>
        <dbReference type="ChEBI" id="CHEBI:29108"/>
        <label>1</label>
    </ligand>
</feature>
<evidence type="ECO:0000259" key="11">
    <source>
        <dbReference type="PROSITE" id="PS50873"/>
    </source>
</evidence>
<dbReference type="PANTHER" id="PTHR31235">
    <property type="entry name" value="PEROXIDASE 25-RELATED"/>
    <property type="match status" value="1"/>
</dbReference>